<keyword evidence="1" id="KW-0677">Repeat</keyword>
<dbReference type="PROSITE" id="PS50222">
    <property type="entry name" value="EF_HAND_2"/>
    <property type="match status" value="2"/>
</dbReference>
<dbReference type="SUPFAM" id="SSF47473">
    <property type="entry name" value="EF-hand"/>
    <property type="match status" value="1"/>
</dbReference>
<feature type="domain" description="EF-hand" evidence="2">
    <location>
        <begin position="1"/>
        <end position="34"/>
    </location>
</feature>
<evidence type="ECO:0000313" key="3">
    <source>
        <dbReference type="EMBL" id="CAH3170166.1"/>
    </source>
</evidence>
<dbReference type="GO" id="GO:0016460">
    <property type="term" value="C:myosin II complex"/>
    <property type="evidence" value="ECO:0007669"/>
    <property type="project" value="TreeGrafter"/>
</dbReference>
<gene>
    <name evidence="3" type="ORF">PMEA_00013590</name>
</gene>
<feature type="domain" description="EF-hand" evidence="2">
    <location>
        <begin position="85"/>
        <end position="120"/>
    </location>
</feature>
<dbReference type="SMART" id="SM00054">
    <property type="entry name" value="EFh"/>
    <property type="match status" value="3"/>
</dbReference>
<dbReference type="CDD" id="cd00051">
    <property type="entry name" value="EFh"/>
    <property type="match status" value="1"/>
</dbReference>
<keyword evidence="4" id="KW-1185">Reference proteome</keyword>
<feature type="non-terminal residue" evidence="3">
    <location>
        <position position="1"/>
    </location>
</feature>
<dbReference type="AlphaFoldDB" id="A0AAU9Y6K6"/>
<evidence type="ECO:0000256" key="1">
    <source>
        <dbReference type="ARBA" id="ARBA00022737"/>
    </source>
</evidence>
<dbReference type="FunFam" id="1.10.238.10:FF:000001">
    <property type="entry name" value="Calmodulin 1"/>
    <property type="match status" value="1"/>
</dbReference>
<dbReference type="PANTHER" id="PTHR23048">
    <property type="entry name" value="MYOSIN LIGHT CHAIN 1, 3"/>
    <property type="match status" value="1"/>
</dbReference>
<dbReference type="InterPro" id="IPR050230">
    <property type="entry name" value="CALM/Myosin/TropC-like"/>
</dbReference>
<accession>A0AAU9Y6K6</accession>
<name>A0AAU9Y6K6_9CNID</name>
<comment type="caution">
    <text evidence="3">The sequence shown here is derived from an EMBL/GenBank/DDBJ whole genome shotgun (WGS) entry which is preliminary data.</text>
</comment>
<organism evidence="3 4">
    <name type="scientific">Pocillopora meandrina</name>
    <dbReference type="NCBI Taxonomy" id="46732"/>
    <lineage>
        <taxon>Eukaryota</taxon>
        <taxon>Metazoa</taxon>
        <taxon>Cnidaria</taxon>
        <taxon>Anthozoa</taxon>
        <taxon>Hexacorallia</taxon>
        <taxon>Scleractinia</taxon>
        <taxon>Astrocoeniina</taxon>
        <taxon>Pocilloporidae</taxon>
        <taxon>Pocillopora</taxon>
    </lineage>
</organism>
<dbReference type="Proteomes" id="UP001159428">
    <property type="component" value="Unassembled WGS sequence"/>
</dbReference>
<evidence type="ECO:0000313" key="4">
    <source>
        <dbReference type="Proteomes" id="UP001159428"/>
    </source>
</evidence>
<dbReference type="Pfam" id="PF13499">
    <property type="entry name" value="EF-hand_7"/>
    <property type="match status" value="1"/>
</dbReference>
<dbReference type="GO" id="GO:0005509">
    <property type="term" value="F:calcium ion binding"/>
    <property type="evidence" value="ECO:0007669"/>
    <property type="project" value="InterPro"/>
</dbReference>
<protein>
    <recommendedName>
        <fullName evidence="2">EF-hand domain-containing protein</fullName>
    </recommendedName>
</protein>
<dbReference type="EMBL" id="CALNXJ010000234">
    <property type="protein sequence ID" value="CAH3170166.1"/>
    <property type="molecule type" value="Genomic_DNA"/>
</dbReference>
<evidence type="ECO:0000259" key="2">
    <source>
        <dbReference type="PROSITE" id="PS50222"/>
    </source>
</evidence>
<dbReference type="InterPro" id="IPR011992">
    <property type="entry name" value="EF-hand-dom_pair"/>
</dbReference>
<sequence length="162" mass="19231">LAEYLEVFQYFGQDREGRISTKQLRRAMQMVGLNPTDFQIQTLINEVEYDGHNCISFFFPFFSPGDGYMTFSDFIKTMEEYKKPDDKVDLMMAFKVFDCNNKGYIETKELRRAFMRLKGITKQELEEILATANLEKDRHIYFEEFSRLLVPLINRDLDIICL</sequence>
<dbReference type="PANTHER" id="PTHR23048:SF0">
    <property type="entry name" value="CALMODULIN LIKE 3"/>
    <property type="match status" value="1"/>
</dbReference>
<dbReference type="Pfam" id="PF13833">
    <property type="entry name" value="EF-hand_8"/>
    <property type="match status" value="1"/>
</dbReference>
<reference evidence="3 4" key="1">
    <citation type="submission" date="2022-05" db="EMBL/GenBank/DDBJ databases">
        <authorList>
            <consortium name="Genoscope - CEA"/>
            <person name="William W."/>
        </authorList>
    </citation>
    <scope>NUCLEOTIDE SEQUENCE [LARGE SCALE GENOMIC DNA]</scope>
</reference>
<dbReference type="Gene3D" id="1.10.238.10">
    <property type="entry name" value="EF-hand"/>
    <property type="match status" value="2"/>
</dbReference>
<proteinExistence type="predicted"/>
<dbReference type="InterPro" id="IPR002048">
    <property type="entry name" value="EF_hand_dom"/>
</dbReference>